<sequence length="196" mass="21372">MEDGTVERVRPRDRILETAQDMFHKHGIKGVGIDAITEAAGTNKMTLYRHFDSKDDLIIQCLRATACKAGAMWEKFEVQHPGNKLAQLHAWVRMAADCLTADGRGCDMANAAIELTDTDHPARRVIKELKEAQRDRLVTLCRDAGIGQAELLADTLSLLLEGARVSVQSVGTEGPSAQFVRMAEGLIVSFRGTAAG</sequence>
<dbReference type="EMBL" id="JACHEF010000001">
    <property type="protein sequence ID" value="MBB6408414.1"/>
    <property type="molecule type" value="Genomic_DNA"/>
</dbReference>
<proteinExistence type="predicted"/>
<evidence type="ECO:0000256" key="4">
    <source>
        <dbReference type="PROSITE-ProRule" id="PRU00335"/>
    </source>
</evidence>
<keyword evidence="2 4" id="KW-0238">DNA-binding</keyword>
<dbReference type="PANTHER" id="PTHR47506">
    <property type="entry name" value="TRANSCRIPTIONAL REGULATORY PROTEIN"/>
    <property type="match status" value="1"/>
</dbReference>
<dbReference type="AlphaFoldDB" id="A0A841NZC2"/>
<accession>A0A841NZC2</accession>
<dbReference type="Pfam" id="PF00440">
    <property type="entry name" value="TetR_N"/>
    <property type="match status" value="1"/>
</dbReference>
<dbReference type="SUPFAM" id="SSF48498">
    <property type="entry name" value="Tetracyclin repressor-like, C-terminal domain"/>
    <property type="match status" value="1"/>
</dbReference>
<name>A0A841NZC2_9HYPH</name>
<dbReference type="PANTHER" id="PTHR47506:SF1">
    <property type="entry name" value="HTH-TYPE TRANSCRIPTIONAL REGULATOR YJDC"/>
    <property type="match status" value="1"/>
</dbReference>
<keyword evidence="3" id="KW-0804">Transcription</keyword>
<evidence type="ECO:0000259" key="5">
    <source>
        <dbReference type="PROSITE" id="PS50977"/>
    </source>
</evidence>
<dbReference type="Proteomes" id="UP000556329">
    <property type="component" value="Unassembled WGS sequence"/>
</dbReference>
<dbReference type="RefSeq" id="WP_184871479.1">
    <property type="nucleotide sequence ID" value="NZ_JACHEF010000001.1"/>
</dbReference>
<feature type="domain" description="HTH tetR-type" evidence="5">
    <location>
        <begin position="9"/>
        <end position="69"/>
    </location>
</feature>
<protein>
    <submittedName>
        <fullName evidence="6">AcrR family transcriptional regulator</fullName>
    </submittedName>
</protein>
<organism evidence="6 7">
    <name type="scientific">Mesorhizobium sangaii</name>
    <dbReference type="NCBI Taxonomy" id="505389"/>
    <lineage>
        <taxon>Bacteria</taxon>
        <taxon>Pseudomonadati</taxon>
        <taxon>Pseudomonadota</taxon>
        <taxon>Alphaproteobacteria</taxon>
        <taxon>Hyphomicrobiales</taxon>
        <taxon>Phyllobacteriaceae</taxon>
        <taxon>Mesorhizobium</taxon>
    </lineage>
</organism>
<dbReference type="PROSITE" id="PS50977">
    <property type="entry name" value="HTH_TETR_2"/>
    <property type="match status" value="1"/>
</dbReference>
<keyword evidence="1" id="KW-0805">Transcription regulation</keyword>
<evidence type="ECO:0000256" key="1">
    <source>
        <dbReference type="ARBA" id="ARBA00023015"/>
    </source>
</evidence>
<comment type="caution">
    <text evidence="6">The sequence shown here is derived from an EMBL/GenBank/DDBJ whole genome shotgun (WGS) entry which is preliminary data.</text>
</comment>
<keyword evidence="7" id="KW-1185">Reference proteome</keyword>
<evidence type="ECO:0000313" key="6">
    <source>
        <dbReference type="EMBL" id="MBB6408414.1"/>
    </source>
</evidence>
<dbReference type="PRINTS" id="PR00455">
    <property type="entry name" value="HTHTETR"/>
</dbReference>
<feature type="DNA-binding region" description="H-T-H motif" evidence="4">
    <location>
        <begin position="32"/>
        <end position="51"/>
    </location>
</feature>
<dbReference type="GO" id="GO:0003677">
    <property type="term" value="F:DNA binding"/>
    <property type="evidence" value="ECO:0007669"/>
    <property type="project" value="UniProtKB-UniRule"/>
</dbReference>
<dbReference type="InterPro" id="IPR036271">
    <property type="entry name" value="Tet_transcr_reg_TetR-rel_C_sf"/>
</dbReference>
<gene>
    <name evidence="6" type="ORF">HNQ71_001058</name>
</gene>
<evidence type="ECO:0000256" key="2">
    <source>
        <dbReference type="ARBA" id="ARBA00023125"/>
    </source>
</evidence>
<dbReference type="SUPFAM" id="SSF46689">
    <property type="entry name" value="Homeodomain-like"/>
    <property type="match status" value="1"/>
</dbReference>
<evidence type="ECO:0000256" key="3">
    <source>
        <dbReference type="ARBA" id="ARBA00023163"/>
    </source>
</evidence>
<dbReference type="InterPro" id="IPR001647">
    <property type="entry name" value="HTH_TetR"/>
</dbReference>
<dbReference type="InterPro" id="IPR009057">
    <property type="entry name" value="Homeodomain-like_sf"/>
</dbReference>
<reference evidence="6 7" key="1">
    <citation type="submission" date="2020-08" db="EMBL/GenBank/DDBJ databases">
        <title>Genomic Encyclopedia of Type Strains, Phase IV (KMG-IV): sequencing the most valuable type-strain genomes for metagenomic binning, comparative biology and taxonomic classification.</title>
        <authorList>
            <person name="Goeker M."/>
        </authorList>
    </citation>
    <scope>NUCLEOTIDE SEQUENCE [LARGE SCALE GENOMIC DNA]</scope>
    <source>
        <strain evidence="6 7">DSM 100039</strain>
    </source>
</reference>
<dbReference type="Gene3D" id="1.10.357.10">
    <property type="entry name" value="Tetracycline Repressor, domain 2"/>
    <property type="match status" value="1"/>
</dbReference>
<evidence type="ECO:0000313" key="7">
    <source>
        <dbReference type="Proteomes" id="UP000556329"/>
    </source>
</evidence>